<dbReference type="Gene3D" id="3.40.50.1000">
    <property type="entry name" value="HAD superfamily/HAD-like"/>
    <property type="match status" value="1"/>
</dbReference>
<dbReference type="Gene3D" id="1.10.150.240">
    <property type="entry name" value="Putative phosphatase, domain 2"/>
    <property type="match status" value="1"/>
</dbReference>
<accession>A0A3N2D0Z9</accession>
<dbReference type="PANTHER" id="PTHR18901">
    <property type="entry name" value="2-DEOXYGLUCOSE-6-PHOSPHATE PHOSPHATASE 2"/>
    <property type="match status" value="1"/>
</dbReference>
<dbReference type="GO" id="GO:0016787">
    <property type="term" value="F:hydrolase activity"/>
    <property type="evidence" value="ECO:0007669"/>
    <property type="project" value="UniProtKB-KW"/>
</dbReference>
<dbReference type="InterPro" id="IPR023198">
    <property type="entry name" value="PGP-like_dom2"/>
</dbReference>
<reference evidence="2 3" key="1">
    <citation type="submission" date="2018-11" db="EMBL/GenBank/DDBJ databases">
        <title>Sequencing the genomes of 1000 actinobacteria strains.</title>
        <authorList>
            <person name="Klenk H.-P."/>
        </authorList>
    </citation>
    <scope>NUCLEOTIDE SEQUENCE [LARGE SCALE GENOMIC DNA]</scope>
    <source>
        <strain evidence="2 3">DSM 13521</strain>
    </source>
</reference>
<comment type="caution">
    <text evidence="2">The sequence shown here is derived from an EMBL/GenBank/DDBJ whole genome shotgun (WGS) entry which is preliminary data.</text>
</comment>
<feature type="compositionally biased region" description="Low complexity" evidence="1">
    <location>
        <begin position="16"/>
        <end position="29"/>
    </location>
</feature>
<dbReference type="PRINTS" id="PR00413">
    <property type="entry name" value="HADHALOGNASE"/>
</dbReference>
<evidence type="ECO:0000313" key="3">
    <source>
        <dbReference type="Proteomes" id="UP000275356"/>
    </source>
</evidence>
<dbReference type="NCBIfam" id="TIGR01509">
    <property type="entry name" value="HAD-SF-IA-v3"/>
    <property type="match status" value="1"/>
</dbReference>
<dbReference type="PANTHER" id="PTHR18901:SF38">
    <property type="entry name" value="PSEUDOURIDINE-5'-PHOSPHATASE"/>
    <property type="match status" value="1"/>
</dbReference>
<keyword evidence="3" id="KW-1185">Reference proteome</keyword>
<organism evidence="2 3">
    <name type="scientific">Salana multivorans</name>
    <dbReference type="NCBI Taxonomy" id="120377"/>
    <lineage>
        <taxon>Bacteria</taxon>
        <taxon>Bacillati</taxon>
        <taxon>Actinomycetota</taxon>
        <taxon>Actinomycetes</taxon>
        <taxon>Micrococcales</taxon>
        <taxon>Beutenbergiaceae</taxon>
        <taxon>Salana</taxon>
    </lineage>
</organism>
<name>A0A3N2D0Z9_9MICO</name>
<proteinExistence type="predicted"/>
<dbReference type="Proteomes" id="UP000275356">
    <property type="component" value="Unassembled WGS sequence"/>
</dbReference>
<sequence length="266" mass="27400">MTPPATASDAARADLSDLTSPAPSSLPASRGELPAAVLWDLDGTLVDTEPIWIAAERELVAAHGGTWTHEDALTLVGNPLLTSAEILRERGVALPPEEIAAWLIERVNAQVLANGPTWRPGARELLAQARAAGIPQAIVTMSYHRQARVVADALPPGTIGEIVSGDMVTNGKPHPEAYLRAAEVLGVEPRDCLAIEDSATGARSALAAGTATVVCPNVVPVPELPGLARVGTLAGADVRDLFAAGRAARAAAAVAGEATEPARERA</sequence>
<evidence type="ECO:0000313" key="2">
    <source>
        <dbReference type="EMBL" id="ROR93413.1"/>
    </source>
</evidence>
<gene>
    <name evidence="2" type="ORF">EDD28_2826</name>
</gene>
<protein>
    <submittedName>
        <fullName evidence="2">HAD superfamily hydrolase (TIGR01509 family)</fullName>
    </submittedName>
</protein>
<dbReference type="InterPro" id="IPR006439">
    <property type="entry name" value="HAD-SF_hydro_IA"/>
</dbReference>
<dbReference type="SFLD" id="SFLDG01129">
    <property type="entry name" value="C1.5:_HAD__Beta-PGM__Phosphata"/>
    <property type="match status" value="1"/>
</dbReference>
<dbReference type="CDD" id="cd07505">
    <property type="entry name" value="HAD_BPGM-like"/>
    <property type="match status" value="1"/>
</dbReference>
<dbReference type="Pfam" id="PF00702">
    <property type="entry name" value="Hydrolase"/>
    <property type="match status" value="1"/>
</dbReference>
<dbReference type="InterPro" id="IPR023214">
    <property type="entry name" value="HAD_sf"/>
</dbReference>
<dbReference type="SUPFAM" id="SSF56784">
    <property type="entry name" value="HAD-like"/>
    <property type="match status" value="1"/>
</dbReference>
<evidence type="ECO:0000256" key="1">
    <source>
        <dbReference type="SAM" id="MobiDB-lite"/>
    </source>
</evidence>
<dbReference type="AlphaFoldDB" id="A0A3N2D0Z9"/>
<dbReference type="SFLD" id="SFLDS00003">
    <property type="entry name" value="Haloacid_Dehalogenase"/>
    <property type="match status" value="1"/>
</dbReference>
<feature type="compositionally biased region" description="Low complexity" evidence="1">
    <location>
        <begin position="1"/>
        <end position="10"/>
    </location>
</feature>
<keyword evidence="2" id="KW-0378">Hydrolase</keyword>
<feature type="region of interest" description="Disordered" evidence="1">
    <location>
        <begin position="1"/>
        <end position="29"/>
    </location>
</feature>
<dbReference type="EMBL" id="RKHQ01000002">
    <property type="protein sequence ID" value="ROR93413.1"/>
    <property type="molecule type" value="Genomic_DNA"/>
</dbReference>
<dbReference type="InterPro" id="IPR036412">
    <property type="entry name" value="HAD-like_sf"/>
</dbReference>